<sequence length="59" mass="6734">MAMPPPVIVVQPVDMQVRRCRGGQQPAQQKRPGNDWTVPDAQEMVHEQDVQGRQENIKK</sequence>
<name>A0A5K7YS96_9BACT</name>
<dbReference type="EMBL" id="AP021874">
    <property type="protein sequence ID" value="BBO70819.1"/>
    <property type="molecule type" value="Genomic_DNA"/>
</dbReference>
<feature type="region of interest" description="Disordered" evidence="1">
    <location>
        <begin position="20"/>
        <end position="59"/>
    </location>
</feature>
<accession>A0A5K7YS96</accession>
<dbReference type="KEGG" id="dalk:DSCA_47490"/>
<keyword evidence="3" id="KW-1185">Reference proteome</keyword>
<feature type="compositionally biased region" description="Basic and acidic residues" evidence="1">
    <location>
        <begin position="43"/>
        <end position="59"/>
    </location>
</feature>
<dbReference type="AlphaFoldDB" id="A0A5K7YS96"/>
<evidence type="ECO:0000256" key="1">
    <source>
        <dbReference type="SAM" id="MobiDB-lite"/>
    </source>
</evidence>
<reference evidence="2 3" key="1">
    <citation type="submission" date="2019-11" db="EMBL/GenBank/DDBJ databases">
        <title>Comparative genomics of hydrocarbon-degrading Desulfosarcina strains.</title>
        <authorList>
            <person name="Watanabe M."/>
            <person name="Kojima H."/>
            <person name="Fukui M."/>
        </authorList>
    </citation>
    <scope>NUCLEOTIDE SEQUENCE [LARGE SCALE GENOMIC DNA]</scope>
    <source>
        <strain evidence="2 3">PL12</strain>
    </source>
</reference>
<evidence type="ECO:0000313" key="3">
    <source>
        <dbReference type="Proteomes" id="UP000427906"/>
    </source>
</evidence>
<gene>
    <name evidence="2" type="ORF">DSCA_47490</name>
</gene>
<proteinExistence type="predicted"/>
<organism evidence="2 3">
    <name type="scientific">Desulfosarcina alkanivorans</name>
    <dbReference type="NCBI Taxonomy" id="571177"/>
    <lineage>
        <taxon>Bacteria</taxon>
        <taxon>Pseudomonadati</taxon>
        <taxon>Thermodesulfobacteriota</taxon>
        <taxon>Desulfobacteria</taxon>
        <taxon>Desulfobacterales</taxon>
        <taxon>Desulfosarcinaceae</taxon>
        <taxon>Desulfosarcina</taxon>
    </lineage>
</organism>
<evidence type="ECO:0000313" key="2">
    <source>
        <dbReference type="EMBL" id="BBO70819.1"/>
    </source>
</evidence>
<protein>
    <submittedName>
        <fullName evidence="2">Uncharacterized protein</fullName>
    </submittedName>
</protein>
<dbReference type="Proteomes" id="UP000427906">
    <property type="component" value="Chromosome"/>
</dbReference>